<dbReference type="InParanoid" id="L0HK04"/>
<reference evidence="2" key="1">
    <citation type="submission" date="2011-12" db="EMBL/GenBank/DDBJ databases">
        <title>Complete sequence of Methanoregula formicicum SMSP.</title>
        <authorList>
            <person name="Lucas S."/>
            <person name="Han J."/>
            <person name="Lapidus A."/>
            <person name="Cheng J.-F."/>
            <person name="Goodwin L."/>
            <person name="Pitluck S."/>
            <person name="Peters L."/>
            <person name="Ovchinnikova G."/>
            <person name="Teshima H."/>
            <person name="Detter J.C."/>
            <person name="Han C."/>
            <person name="Tapia R."/>
            <person name="Land M."/>
            <person name="Hauser L."/>
            <person name="Kyrpides N."/>
            <person name="Ivanova N."/>
            <person name="Pagani I."/>
            <person name="Imachi H."/>
            <person name="Tamaki H."/>
            <person name="Sekiguchi Y."/>
            <person name="Kamagata Y."/>
            <person name="Cadillo-Quiroz H."/>
            <person name="Zinder S."/>
            <person name="Liu W.-T."/>
            <person name="Woyke T."/>
        </authorList>
    </citation>
    <scope>NUCLEOTIDE SEQUENCE [LARGE SCALE GENOMIC DNA]</scope>
    <source>
        <strain evidence="2">DSM 22288 / NBRC 105244 / SMSP</strain>
    </source>
</reference>
<proteinExistence type="predicted"/>
<evidence type="ECO:0008006" key="3">
    <source>
        <dbReference type="Google" id="ProtNLM"/>
    </source>
</evidence>
<sequence>MRVRVAGNSGKTGTYPDCTPWLEYFLVGVEVSLHRVKERVLLLSSDEHRKIAGGQVALSGRQMKIIEFIHANSSVKTRDLVVMFKVSRQAT</sequence>
<dbReference type="STRING" id="593750.Metfor_2397"/>
<evidence type="ECO:0000313" key="2">
    <source>
        <dbReference type="Proteomes" id="UP000010824"/>
    </source>
</evidence>
<dbReference type="GeneID" id="14309789"/>
<dbReference type="RefSeq" id="WP_015286361.1">
    <property type="nucleotide sequence ID" value="NC_019943.1"/>
</dbReference>
<reference evidence="1 2" key="2">
    <citation type="journal article" date="2014" name="Genome Announc.">
        <title>Complete Genome Sequence of Methanoregula formicica SMSPT, a Mesophilic Hydrogenotrophic Methanogen Isolated from a Methanogenic Upflow Anaerobic Sludge Blanket Reactor.</title>
        <authorList>
            <person name="Yamamoto K."/>
            <person name="Tamaki H."/>
            <person name="Cadillo-Quiroz H."/>
            <person name="Imachi H."/>
            <person name="Kyrpides N."/>
            <person name="Woyke T."/>
            <person name="Goodwin L."/>
            <person name="Zinder S.H."/>
            <person name="Kamagata Y."/>
            <person name="Liu W.T."/>
        </authorList>
    </citation>
    <scope>NUCLEOTIDE SEQUENCE [LARGE SCALE GENOMIC DNA]</scope>
    <source>
        <strain evidence="2">DSM 22288 / NBRC 105244 / SMSP</strain>
    </source>
</reference>
<accession>L0HK04</accession>
<organism evidence="1 2">
    <name type="scientific">Methanoregula formicica (strain DSM 22288 / NBRC 105244 / SMSP)</name>
    <dbReference type="NCBI Taxonomy" id="593750"/>
    <lineage>
        <taxon>Archaea</taxon>
        <taxon>Methanobacteriati</taxon>
        <taxon>Methanobacteriota</taxon>
        <taxon>Stenosarchaea group</taxon>
        <taxon>Methanomicrobia</taxon>
        <taxon>Methanomicrobiales</taxon>
        <taxon>Methanoregulaceae</taxon>
        <taxon>Methanoregula</taxon>
    </lineage>
</organism>
<dbReference type="OrthoDB" id="350952at2157"/>
<gene>
    <name evidence="1" type="ordered locus">Metfor_2397</name>
</gene>
<keyword evidence="2" id="KW-1185">Reference proteome</keyword>
<dbReference type="EMBL" id="CP003167">
    <property type="protein sequence ID" value="AGB03399.1"/>
    <property type="molecule type" value="Genomic_DNA"/>
</dbReference>
<dbReference type="KEGG" id="mfo:Metfor_2397"/>
<dbReference type="AlphaFoldDB" id="L0HK04"/>
<name>L0HK04_METFS</name>
<dbReference type="Proteomes" id="UP000010824">
    <property type="component" value="Chromosome"/>
</dbReference>
<dbReference type="HOGENOM" id="CLU_2420028_0_0_2"/>
<dbReference type="eggNOG" id="arCOG03110">
    <property type="taxonomic scope" value="Archaea"/>
</dbReference>
<protein>
    <recommendedName>
        <fullName evidence="3">Transcriptional regulator</fullName>
    </recommendedName>
</protein>
<evidence type="ECO:0000313" key="1">
    <source>
        <dbReference type="EMBL" id="AGB03399.1"/>
    </source>
</evidence>